<dbReference type="Proteomes" id="UP000593562">
    <property type="component" value="Unassembled WGS sequence"/>
</dbReference>
<dbReference type="EMBL" id="JAAARO010000016">
    <property type="protein sequence ID" value="KAF5734084.1"/>
    <property type="molecule type" value="Genomic_DNA"/>
</dbReference>
<name>A0A7J7CJ69_TRIWF</name>
<organism evidence="1 2">
    <name type="scientific">Tripterygium wilfordii</name>
    <name type="common">Thunder God vine</name>
    <dbReference type="NCBI Taxonomy" id="458696"/>
    <lineage>
        <taxon>Eukaryota</taxon>
        <taxon>Viridiplantae</taxon>
        <taxon>Streptophyta</taxon>
        <taxon>Embryophyta</taxon>
        <taxon>Tracheophyta</taxon>
        <taxon>Spermatophyta</taxon>
        <taxon>Magnoliopsida</taxon>
        <taxon>eudicotyledons</taxon>
        <taxon>Gunneridae</taxon>
        <taxon>Pentapetalae</taxon>
        <taxon>rosids</taxon>
        <taxon>fabids</taxon>
        <taxon>Celastrales</taxon>
        <taxon>Celastraceae</taxon>
        <taxon>Tripterygium</taxon>
    </lineage>
</organism>
<dbReference type="InParanoid" id="A0A7J7CJ69"/>
<evidence type="ECO:0000313" key="2">
    <source>
        <dbReference type="Proteomes" id="UP000593562"/>
    </source>
</evidence>
<comment type="caution">
    <text evidence="1">The sequence shown here is derived from an EMBL/GenBank/DDBJ whole genome shotgun (WGS) entry which is preliminary data.</text>
</comment>
<gene>
    <name evidence="1" type="ORF">HS088_TW16G00526</name>
</gene>
<protein>
    <submittedName>
        <fullName evidence="1">Uncharacterized protein</fullName>
    </submittedName>
</protein>
<dbReference type="AlphaFoldDB" id="A0A7J7CJ69"/>
<reference evidence="1 2" key="1">
    <citation type="journal article" date="2020" name="Nat. Commun.">
        <title>Genome of Tripterygium wilfordii and identification of cytochrome P450 involved in triptolide biosynthesis.</title>
        <authorList>
            <person name="Tu L."/>
            <person name="Su P."/>
            <person name="Zhang Z."/>
            <person name="Gao L."/>
            <person name="Wang J."/>
            <person name="Hu T."/>
            <person name="Zhou J."/>
            <person name="Zhang Y."/>
            <person name="Zhao Y."/>
            <person name="Liu Y."/>
            <person name="Song Y."/>
            <person name="Tong Y."/>
            <person name="Lu Y."/>
            <person name="Yang J."/>
            <person name="Xu C."/>
            <person name="Jia M."/>
            <person name="Peters R.J."/>
            <person name="Huang L."/>
            <person name="Gao W."/>
        </authorList>
    </citation>
    <scope>NUCLEOTIDE SEQUENCE [LARGE SCALE GENOMIC DNA]</scope>
    <source>
        <strain evidence="2">cv. XIE 37</strain>
        <tissue evidence="1">Leaf</tissue>
    </source>
</reference>
<proteinExistence type="predicted"/>
<sequence>MNFGTVTVTEKTENEMDWNVNTTYKTYKVVTGVTLQQLAGTYLKGLIEKKILYEKKQEKIFIDVQFRTVRMLTGEVYDQAYQLSTKYGKVR</sequence>
<accession>A0A7J7CJ69</accession>
<evidence type="ECO:0000313" key="1">
    <source>
        <dbReference type="EMBL" id="KAF5734084.1"/>
    </source>
</evidence>
<keyword evidence="2" id="KW-1185">Reference proteome</keyword>